<dbReference type="EMBL" id="OIVN01006270">
    <property type="protein sequence ID" value="SPD29382.1"/>
    <property type="molecule type" value="Genomic_DNA"/>
</dbReference>
<dbReference type="Gene3D" id="3.40.50.300">
    <property type="entry name" value="P-loop containing nucleotide triphosphate hydrolases"/>
    <property type="match status" value="2"/>
</dbReference>
<dbReference type="AlphaFoldDB" id="A0A2N9IWX3"/>
<dbReference type="InterPro" id="IPR000795">
    <property type="entry name" value="T_Tr_GTP-bd_dom"/>
</dbReference>
<dbReference type="PANTHER" id="PTHR42908">
    <property type="entry name" value="TRANSLATION ELONGATION FACTOR-RELATED"/>
    <property type="match status" value="1"/>
</dbReference>
<dbReference type="InterPro" id="IPR031157">
    <property type="entry name" value="G_TR_CS"/>
</dbReference>
<dbReference type="GO" id="GO:0005829">
    <property type="term" value="C:cytosol"/>
    <property type="evidence" value="ECO:0007669"/>
    <property type="project" value="TreeGrafter"/>
</dbReference>
<dbReference type="NCBIfam" id="TIGR00231">
    <property type="entry name" value="small_GTP"/>
    <property type="match status" value="1"/>
</dbReference>
<dbReference type="PROSITE" id="PS00301">
    <property type="entry name" value="G_TR_1"/>
    <property type="match status" value="1"/>
</dbReference>
<dbReference type="PRINTS" id="PR00315">
    <property type="entry name" value="ELONGATNFCT"/>
</dbReference>
<protein>
    <recommendedName>
        <fullName evidence="1">Tr-type G domain-containing protein</fullName>
    </recommendedName>
</protein>
<organism evidence="2">
    <name type="scientific">Fagus sylvatica</name>
    <name type="common">Beechnut</name>
    <dbReference type="NCBI Taxonomy" id="28930"/>
    <lineage>
        <taxon>Eukaryota</taxon>
        <taxon>Viridiplantae</taxon>
        <taxon>Streptophyta</taxon>
        <taxon>Embryophyta</taxon>
        <taxon>Tracheophyta</taxon>
        <taxon>Spermatophyta</taxon>
        <taxon>Magnoliopsida</taxon>
        <taxon>eudicotyledons</taxon>
        <taxon>Gunneridae</taxon>
        <taxon>Pentapetalae</taxon>
        <taxon>rosids</taxon>
        <taxon>fabids</taxon>
        <taxon>Fagales</taxon>
        <taxon>Fagaceae</taxon>
        <taxon>Fagus</taxon>
    </lineage>
</organism>
<name>A0A2N9IWX3_FAGSY</name>
<feature type="domain" description="Tr-type G" evidence="1">
    <location>
        <begin position="86"/>
        <end position="181"/>
    </location>
</feature>
<sequence length="444" mass="49817">MAISFHNSSFSVITPNSRARTTPFPPHSPFSNQLFVGLGSALSNSSSSTNKRVLKFRSTPTKCSVSQAPDTTTPGIEKKSQLMRRSDIRNIAIVAHVDHGKTTLVDSMLKQAKVFRDNQFVQERIMDSNDIERERGITILSKNTSITYKDTKINIIDTPGHSDFGGEVERILNMVEGVLLVDGKMKLLGRAKEYWYNIEILLLRRDKLVIIDWEDVKEKLKEKYLPKILSRSPLLLNIGTRFFHHTANSHRRTNTVGRLDGEVYADPNEIGSQIVEFYHNLFSEVRVRRLLLDALFFPSLDVGDASGLDGCFTEELKSGQQGVLCKLDLEKAITSIGISYFTCYAIVDLVRDGDNGSSHVSLLFPFSVLVDSVEGPMPQTRFVLKKALEFGHAVVVVVNKIDRPSARPDYVINSTFELFIELNATDDQEPYFATIHACTDKPEA</sequence>
<accession>A0A2N9IWX3</accession>
<dbReference type="GO" id="GO:0005525">
    <property type="term" value="F:GTP binding"/>
    <property type="evidence" value="ECO:0007669"/>
    <property type="project" value="InterPro"/>
</dbReference>
<reference evidence="2" key="1">
    <citation type="submission" date="2018-02" db="EMBL/GenBank/DDBJ databases">
        <authorList>
            <person name="Cohen D.B."/>
            <person name="Kent A.D."/>
        </authorList>
    </citation>
    <scope>NUCLEOTIDE SEQUENCE</scope>
</reference>
<dbReference type="InterPro" id="IPR005225">
    <property type="entry name" value="Small_GTP-bd"/>
</dbReference>
<dbReference type="SUPFAM" id="SSF52540">
    <property type="entry name" value="P-loop containing nucleoside triphosphate hydrolases"/>
    <property type="match status" value="2"/>
</dbReference>
<evidence type="ECO:0000313" key="2">
    <source>
        <dbReference type="EMBL" id="SPD29382.1"/>
    </source>
</evidence>
<dbReference type="Pfam" id="PF00009">
    <property type="entry name" value="GTP_EFTU"/>
    <property type="match status" value="2"/>
</dbReference>
<gene>
    <name evidence="2" type="ORF">FSB_LOCUS57264</name>
</gene>
<evidence type="ECO:0000259" key="1">
    <source>
        <dbReference type="PROSITE" id="PS51722"/>
    </source>
</evidence>
<dbReference type="InterPro" id="IPR027417">
    <property type="entry name" value="P-loop_NTPase"/>
</dbReference>
<dbReference type="PANTHER" id="PTHR42908:SF8">
    <property type="entry name" value="TR-TYPE G DOMAIN-CONTAINING PROTEIN"/>
    <property type="match status" value="1"/>
</dbReference>
<proteinExistence type="predicted"/>
<dbReference type="GO" id="GO:1990904">
    <property type="term" value="C:ribonucleoprotein complex"/>
    <property type="evidence" value="ECO:0007669"/>
    <property type="project" value="TreeGrafter"/>
</dbReference>
<dbReference type="PROSITE" id="PS51722">
    <property type="entry name" value="G_TR_2"/>
    <property type="match status" value="1"/>
</dbReference>
<dbReference type="GO" id="GO:0003924">
    <property type="term" value="F:GTPase activity"/>
    <property type="evidence" value="ECO:0007669"/>
    <property type="project" value="InterPro"/>
</dbReference>